<proteinExistence type="predicted"/>
<dbReference type="EMBL" id="MN552145">
    <property type="protein sequence ID" value="QGJ84897.1"/>
    <property type="molecule type" value="Genomic_DNA"/>
</dbReference>
<sequence>MKITPREEYLLNCLRHISETSSESDVADFAYEAIYISGTFPEEKSIVEEYLELVNELWECCRSEEPPLYDLYERFEELNIK</sequence>
<evidence type="ECO:0000313" key="1">
    <source>
        <dbReference type="EMBL" id="QGJ84897.1"/>
    </source>
</evidence>
<name>A0A649V240_9CAUD</name>
<keyword evidence="2" id="KW-1185">Reference proteome</keyword>
<protein>
    <recommendedName>
        <fullName evidence="3">MafI family immunity protein</fullName>
    </recommendedName>
</protein>
<evidence type="ECO:0000313" key="2">
    <source>
        <dbReference type="Proteomes" id="UP000422881"/>
    </source>
</evidence>
<dbReference type="Proteomes" id="UP000422881">
    <property type="component" value="Segment"/>
</dbReference>
<evidence type="ECO:0008006" key="3">
    <source>
        <dbReference type="Google" id="ProtNLM"/>
    </source>
</evidence>
<dbReference type="KEGG" id="vg:56137921"/>
<accession>A0A649V240</accession>
<dbReference type="RefSeq" id="YP_009905535.1">
    <property type="nucleotide sequence ID" value="NC_049857.1"/>
</dbReference>
<reference evidence="1 2" key="1">
    <citation type="submission" date="2019-10" db="EMBL/GenBank/DDBJ databases">
        <authorList>
            <person name="Brinks E."/>
        </authorList>
    </citation>
    <scope>NUCLEOTIDE SEQUENCE [LARGE SCALE GENOMIC DNA]</scope>
</reference>
<dbReference type="GeneID" id="56137921"/>
<organism evidence="1 2">
    <name type="scientific">Lactococcus phage P1048</name>
    <dbReference type="NCBI Taxonomy" id="2662295"/>
    <lineage>
        <taxon>Viruses</taxon>
        <taxon>Duplodnaviria</taxon>
        <taxon>Heunggongvirae</taxon>
        <taxon>Uroviricota</taxon>
        <taxon>Caudoviricetes</taxon>
        <taxon>Audreyjarvisvirus</taxon>
        <taxon>Audreyjarvisvirus P1048</taxon>
    </lineage>
</organism>